<dbReference type="Pfam" id="PF26364">
    <property type="entry name" value="MIB_M2"/>
    <property type="match status" value="1"/>
</dbReference>
<feature type="compositionally biased region" description="Polar residues" evidence="1">
    <location>
        <begin position="61"/>
        <end position="71"/>
    </location>
</feature>
<feature type="domain" description="Mycoplasma immunoglobulin binding protein M2" evidence="4">
    <location>
        <begin position="565"/>
        <end position="757"/>
    </location>
</feature>
<dbReference type="InterPro" id="IPR058860">
    <property type="entry name" value="MIB_M2"/>
</dbReference>
<dbReference type="Pfam" id="PF26360">
    <property type="entry name" value="MIB_M1"/>
    <property type="match status" value="1"/>
</dbReference>
<accession>A0ABS6DQQ0</accession>
<dbReference type="Proteomes" id="UP000812267">
    <property type="component" value="Unassembled WGS sequence"/>
</dbReference>
<evidence type="ECO:0000313" key="5">
    <source>
        <dbReference type="EMBL" id="MBU4693325.1"/>
    </source>
</evidence>
<feature type="region of interest" description="Disordered" evidence="1">
    <location>
        <begin position="59"/>
        <end position="156"/>
    </location>
</feature>
<feature type="domain" description="Mycoplasma immunoglobulin binding protein arm" evidence="3">
    <location>
        <begin position="207"/>
        <end position="349"/>
    </location>
</feature>
<name>A0ABS6DQQ0_9MOLU</name>
<reference evidence="5" key="1">
    <citation type="submission" date="2021-06" db="EMBL/GenBank/DDBJ databases">
        <title>Novel Mycoplasma species detected in California sea lions (Zalophus californianus) from the USA.</title>
        <authorList>
            <person name="Volokhov D.V."/>
            <person name="Furtak V.A."/>
            <person name="Zagorodnyaya T.A."/>
        </authorList>
    </citation>
    <scope>NUCLEOTIDE SEQUENCE [LARGE SCALE GENOMIC DNA]</scope>
    <source>
        <strain evidence="5">CSL 4779</strain>
    </source>
</reference>
<keyword evidence="6" id="KW-1185">Reference proteome</keyword>
<dbReference type="NCBIfam" id="TIGR04526">
    <property type="entry name" value="predic_Ig_block"/>
    <property type="match status" value="1"/>
</dbReference>
<dbReference type="EMBL" id="JAHMHK010000001">
    <property type="protein sequence ID" value="MBU4693325.1"/>
    <property type="molecule type" value="Genomic_DNA"/>
</dbReference>
<dbReference type="InterPro" id="IPR058861">
    <property type="entry name" value="MIB_arm"/>
</dbReference>
<feature type="domain" description="IgG-blocking virulence" evidence="2">
    <location>
        <begin position="354"/>
        <end position="554"/>
    </location>
</feature>
<dbReference type="InterPro" id="IPR030942">
    <property type="entry name" value="Mycoplas_M_dom"/>
</dbReference>
<evidence type="ECO:0000259" key="2">
    <source>
        <dbReference type="Pfam" id="PF26360"/>
    </source>
</evidence>
<proteinExistence type="predicted"/>
<evidence type="ECO:0000259" key="4">
    <source>
        <dbReference type="Pfam" id="PF26364"/>
    </source>
</evidence>
<evidence type="ECO:0000256" key="1">
    <source>
        <dbReference type="SAM" id="MobiDB-lite"/>
    </source>
</evidence>
<sequence length="765" mass="86597">MSLFKKRKTKVIVLSLLGSVIASGSIGTIVYFASVNSQLATHYTSAQIAKPNFIPKDNLELKNTNPSNADNNLKEIPKPEPLPEPEKPKPEPVPKKEIQKIPEPEKPKPEKPKPKPEKPKPKPEPKPKPAPEKPKPKPVPLPPQKTPESPSRDNNKQTIIISGIEVKADITPFKPRQIFDFDVRNKISNVNPYINDSTGKLNSVEVTKELREKVLSDTKGGLSSGFGQKVWELSNEIDDPNQIKSFWQQQPWVWEKISDKWQRLFDSPNVKKFLKEGKDIEYQKMLDNNEFKSKEHRYSWLYKNFDFTKVTKLTSNAEAQLAKGFTTDPDNVYINENGEIDSYAYSPAPDFNSVTSRLKRDNYTRRVFSYNTEWMRNPDDVKNGIYPGWSSSNINTDPRFDGLINQGDGINAILMKRDKPDNSPNQINEGIVIEIDASNKSGYDKTITLIKKIKEKNLPVVSYRIRNMGQNDSAQAFKPILEELPNDIKQLELFFSAQATNTGSLIALENKHIKELSLYTLGNSLQDEWTVNPLSVRNTEWINTNDYNVSSEYNINSQIATRITFDTLAFDQIDYNESSSDPYERINLGLRMAYYARNNEPFFQGGLGPGLNPDNNEKGNSYPTGLDFSRVPKIRTLHGLIFNDTQKPTNGSRKVTRVTFFNNKEYYEIGLKDLDSAGLENFATGPFQTPKIFFSNKRGTTKFKYTDSSITSNAISNLQTFTRYAKNGDEAFTGTVLLDPGNTSVKSALEGAGIKVEIDNGYDYL</sequence>
<dbReference type="RefSeq" id="WP_216505090.1">
    <property type="nucleotide sequence ID" value="NZ_JAHMHJ010000001.1"/>
</dbReference>
<protein>
    <submittedName>
        <fullName evidence="5">Immunoglobulin-blocking virulence protein</fullName>
    </submittedName>
</protein>
<dbReference type="InterPro" id="IPR030941">
    <property type="entry name" value="Predic_Ig_block"/>
</dbReference>
<feature type="compositionally biased region" description="Basic and acidic residues" evidence="1">
    <location>
        <begin position="84"/>
        <end position="135"/>
    </location>
</feature>
<dbReference type="Pfam" id="PF26361">
    <property type="entry name" value="MIB_arm"/>
    <property type="match status" value="1"/>
</dbReference>
<organism evidence="5 6">
    <name type="scientific">Mycoplasma zalophidermidis</name>
    <dbReference type="NCBI Taxonomy" id="398174"/>
    <lineage>
        <taxon>Bacteria</taxon>
        <taxon>Bacillati</taxon>
        <taxon>Mycoplasmatota</taxon>
        <taxon>Mollicutes</taxon>
        <taxon>Mycoplasmataceae</taxon>
        <taxon>Mycoplasma</taxon>
    </lineage>
</organism>
<evidence type="ECO:0000259" key="3">
    <source>
        <dbReference type="Pfam" id="PF26361"/>
    </source>
</evidence>
<evidence type="ECO:0000313" key="6">
    <source>
        <dbReference type="Proteomes" id="UP000812267"/>
    </source>
</evidence>
<comment type="caution">
    <text evidence="5">The sequence shown here is derived from an EMBL/GenBank/DDBJ whole genome shotgun (WGS) entry which is preliminary data.</text>
</comment>
<dbReference type="NCBIfam" id="TIGR04524">
    <property type="entry name" value="mycoplas_M_dom"/>
    <property type="match status" value="1"/>
</dbReference>
<gene>
    <name evidence="5" type="ORF">KQ878_00295</name>
</gene>